<feature type="chain" id="PRO_5046315363" description="Lipoprotein" evidence="1">
    <location>
        <begin position="19"/>
        <end position="193"/>
    </location>
</feature>
<name>A0ABU4DM46_9DEIO</name>
<protein>
    <recommendedName>
        <fullName evidence="4">Lipoprotein</fullName>
    </recommendedName>
</protein>
<gene>
    <name evidence="2" type="ORF">ORD21_02675</name>
</gene>
<sequence>MKKMMMAAVAIGMTGVLASCNTGSAPDGSGNGKIDSIRTEYKLNSASGRFVACDNVTNNGSRNKKTEVAINLTLEGFVESIVIGLKGNSTSQYDSNFTATATGQQLANIGSGKYRVSFEANSSTGSGLLPQSIVVTPTTQKVKIVTANNSLGSFYPQLKVKTGSSRYQIDDIAFGSVAVYGTCNVTSVTNEDI</sequence>
<evidence type="ECO:0008006" key="4">
    <source>
        <dbReference type="Google" id="ProtNLM"/>
    </source>
</evidence>
<dbReference type="RefSeq" id="WP_317638801.1">
    <property type="nucleotide sequence ID" value="NZ_JAPMIV010000002.1"/>
</dbReference>
<evidence type="ECO:0000256" key="1">
    <source>
        <dbReference type="SAM" id="SignalP"/>
    </source>
</evidence>
<keyword evidence="3" id="KW-1185">Reference proteome</keyword>
<dbReference type="Proteomes" id="UP001276150">
    <property type="component" value="Unassembled WGS sequence"/>
</dbReference>
<dbReference type="EMBL" id="JAPMIV010000002">
    <property type="protein sequence ID" value="MDV6373501.1"/>
    <property type="molecule type" value="Genomic_DNA"/>
</dbReference>
<comment type="caution">
    <text evidence="2">The sequence shown here is derived from an EMBL/GenBank/DDBJ whole genome shotgun (WGS) entry which is preliminary data.</text>
</comment>
<feature type="signal peptide" evidence="1">
    <location>
        <begin position="1"/>
        <end position="18"/>
    </location>
</feature>
<evidence type="ECO:0000313" key="2">
    <source>
        <dbReference type="EMBL" id="MDV6373501.1"/>
    </source>
</evidence>
<accession>A0ABU4DM46</accession>
<dbReference type="PROSITE" id="PS51257">
    <property type="entry name" value="PROKAR_LIPOPROTEIN"/>
    <property type="match status" value="1"/>
</dbReference>
<reference evidence="2 3" key="1">
    <citation type="submission" date="2022-11" db="EMBL/GenBank/DDBJ databases">
        <title>Deinococcus ZS9-10, Low Temperature and Draught-tolerating, UV-resistant Bacteria from Continental Antarctica.</title>
        <authorList>
            <person name="Cheng L."/>
        </authorList>
    </citation>
    <scope>NUCLEOTIDE SEQUENCE [LARGE SCALE GENOMIC DNA]</scope>
    <source>
        <strain evidence="2 3">ZS9-10</strain>
    </source>
</reference>
<organism evidence="2 3">
    <name type="scientific">Deinococcus arenicola</name>
    <dbReference type="NCBI Taxonomy" id="2994950"/>
    <lineage>
        <taxon>Bacteria</taxon>
        <taxon>Thermotogati</taxon>
        <taxon>Deinococcota</taxon>
        <taxon>Deinococci</taxon>
        <taxon>Deinococcales</taxon>
        <taxon>Deinococcaceae</taxon>
        <taxon>Deinococcus</taxon>
    </lineage>
</organism>
<proteinExistence type="predicted"/>
<keyword evidence="1" id="KW-0732">Signal</keyword>
<evidence type="ECO:0000313" key="3">
    <source>
        <dbReference type="Proteomes" id="UP001276150"/>
    </source>
</evidence>